<sequence length="424" mass="48952">MTTLSPEVRVLLACVRFYLRTTTKSEVTCLLALDLNWTTLLQTAIDNGVMPILYQSLKAIEEDLVPRAVMVQLQTCNRMNGLHNFSQTKELLKILAQLEKAGIDAIPFKGPTLAASVYGNVTLRQFNDLDILVRQKDFWQAKAVLVAQGYQSSISEVNEIEMFNRSLQISLSQSTPEVTMLNQRFQPSLLHSNPERSIDLHWGIPPRRIWKSDRFKRFWDNLYLIDLMGQPIKTFSLETTLVIQCINVAKEPGRRSFKQICDIGQIIRAYPDLNWQSALELSSELRSQRLFLIGLTVTRKLLHIPLPQFMLEMLMRNQPSDESVFENDTLGESLCLRAPSGGLQVWWWEYTHQLKTLDQSWDGLFITAHYLQSFFRMGLSPSERDRELLPLPSELFFLYYIIHPIRLLTKYLPLGKSFVRGNKP</sequence>
<gene>
    <name evidence="1" type="ORF">Cri9333_0495</name>
</gene>
<dbReference type="InterPro" id="IPR039498">
    <property type="entry name" value="NTP_transf_5"/>
</dbReference>
<dbReference type="KEGG" id="cep:Cri9333_0495"/>
<evidence type="ECO:0008006" key="3">
    <source>
        <dbReference type="Google" id="ProtNLM"/>
    </source>
</evidence>
<dbReference type="OrthoDB" id="5366220at2"/>
<dbReference type="PATRIC" id="fig|1173022.3.peg.530"/>
<organism evidence="1 2">
    <name type="scientific">Crinalium epipsammum PCC 9333</name>
    <dbReference type="NCBI Taxonomy" id="1173022"/>
    <lineage>
        <taxon>Bacteria</taxon>
        <taxon>Bacillati</taxon>
        <taxon>Cyanobacteriota</taxon>
        <taxon>Cyanophyceae</taxon>
        <taxon>Gomontiellales</taxon>
        <taxon>Gomontiellaceae</taxon>
        <taxon>Crinalium</taxon>
    </lineage>
</organism>
<accession>K9VU17</accession>
<evidence type="ECO:0000313" key="2">
    <source>
        <dbReference type="Proteomes" id="UP000010472"/>
    </source>
</evidence>
<dbReference type="RefSeq" id="WP_015201592.1">
    <property type="nucleotide sequence ID" value="NC_019753.1"/>
</dbReference>
<dbReference type="AlphaFoldDB" id="K9VU17"/>
<name>K9VU17_9CYAN</name>
<protein>
    <recommendedName>
        <fullName evidence="3">Nucleotidyltransferase family protein</fullName>
    </recommendedName>
</protein>
<evidence type="ECO:0000313" key="1">
    <source>
        <dbReference type="EMBL" id="AFZ11456.1"/>
    </source>
</evidence>
<dbReference type="HOGENOM" id="CLU_036186_0_0_3"/>
<dbReference type="STRING" id="1173022.Cri9333_0495"/>
<dbReference type="Pfam" id="PF14907">
    <property type="entry name" value="NTP_transf_5"/>
    <property type="match status" value="1"/>
</dbReference>
<dbReference type="Gene3D" id="3.30.460.40">
    <property type="match status" value="1"/>
</dbReference>
<dbReference type="EMBL" id="CP003620">
    <property type="protein sequence ID" value="AFZ11456.1"/>
    <property type="molecule type" value="Genomic_DNA"/>
</dbReference>
<dbReference type="Proteomes" id="UP000010472">
    <property type="component" value="Chromosome"/>
</dbReference>
<proteinExistence type="predicted"/>
<reference evidence="1 2" key="1">
    <citation type="submission" date="2012-06" db="EMBL/GenBank/DDBJ databases">
        <title>Finished chromosome of genome of Crinalium epipsammum PCC 9333.</title>
        <authorList>
            <consortium name="US DOE Joint Genome Institute"/>
            <person name="Gugger M."/>
            <person name="Coursin T."/>
            <person name="Rippka R."/>
            <person name="Tandeau De Marsac N."/>
            <person name="Huntemann M."/>
            <person name="Wei C.-L."/>
            <person name="Han J."/>
            <person name="Detter J.C."/>
            <person name="Han C."/>
            <person name="Tapia R."/>
            <person name="Davenport K."/>
            <person name="Daligault H."/>
            <person name="Erkkila T."/>
            <person name="Gu W."/>
            <person name="Munk A.C.C."/>
            <person name="Teshima H."/>
            <person name="Xu Y."/>
            <person name="Chain P."/>
            <person name="Chen A."/>
            <person name="Krypides N."/>
            <person name="Mavromatis K."/>
            <person name="Markowitz V."/>
            <person name="Szeto E."/>
            <person name="Ivanova N."/>
            <person name="Mikhailova N."/>
            <person name="Ovchinnikova G."/>
            <person name="Pagani I."/>
            <person name="Pati A."/>
            <person name="Goodwin L."/>
            <person name="Peters L."/>
            <person name="Pitluck S."/>
            <person name="Woyke T."/>
            <person name="Kerfeld C."/>
        </authorList>
    </citation>
    <scope>NUCLEOTIDE SEQUENCE [LARGE SCALE GENOMIC DNA]</scope>
    <source>
        <strain evidence="1 2">PCC 9333</strain>
    </source>
</reference>
<keyword evidence="2" id="KW-1185">Reference proteome</keyword>
<dbReference type="eggNOG" id="COG1216">
    <property type="taxonomic scope" value="Bacteria"/>
</dbReference>